<gene>
    <name evidence="3" type="ORF">GCM10025759_32700</name>
</gene>
<organism evidence="3 4">
    <name type="scientific">Lysobacter panacisoli</name>
    <dbReference type="NCBI Taxonomy" id="1255263"/>
    <lineage>
        <taxon>Bacteria</taxon>
        <taxon>Pseudomonadati</taxon>
        <taxon>Pseudomonadota</taxon>
        <taxon>Gammaproteobacteria</taxon>
        <taxon>Lysobacterales</taxon>
        <taxon>Lysobacteraceae</taxon>
        <taxon>Lysobacter</taxon>
    </lineage>
</organism>
<keyword evidence="1" id="KW-0732">Signal</keyword>
<accession>A0ABP9LTK0</accession>
<proteinExistence type="predicted"/>
<protein>
    <recommendedName>
        <fullName evidence="2">DUF4124 domain-containing protein</fullName>
    </recommendedName>
</protein>
<keyword evidence="4" id="KW-1185">Reference proteome</keyword>
<dbReference type="InterPro" id="IPR025392">
    <property type="entry name" value="DUF4124"/>
</dbReference>
<name>A0ABP9LTK0_9GAMM</name>
<comment type="caution">
    <text evidence="3">The sequence shown here is derived from an EMBL/GenBank/DDBJ whole genome shotgun (WGS) entry which is preliminary data.</text>
</comment>
<dbReference type="EMBL" id="BAABKY010000005">
    <property type="protein sequence ID" value="GAA5081873.1"/>
    <property type="molecule type" value="Genomic_DNA"/>
</dbReference>
<feature type="domain" description="DUF4124" evidence="2">
    <location>
        <begin position="19"/>
        <end position="56"/>
    </location>
</feature>
<evidence type="ECO:0000313" key="3">
    <source>
        <dbReference type="EMBL" id="GAA5081873.1"/>
    </source>
</evidence>
<feature type="chain" id="PRO_5045590455" description="DUF4124 domain-containing protein" evidence="1">
    <location>
        <begin position="27"/>
        <end position="170"/>
    </location>
</feature>
<dbReference type="Proteomes" id="UP001501083">
    <property type="component" value="Unassembled WGS sequence"/>
</dbReference>
<evidence type="ECO:0000313" key="4">
    <source>
        <dbReference type="Proteomes" id="UP001501083"/>
    </source>
</evidence>
<feature type="signal peptide" evidence="1">
    <location>
        <begin position="1"/>
        <end position="26"/>
    </location>
</feature>
<sequence length="170" mass="18599">MHPIAKGFAVAAALMIAASVSTPARADVFKCTVDGRTVYQDKPCAGVIAATPQQRTARSETAGGIRVPEYLERPPMPGATPLAILHRQILDAEAYSRRLHTAYDADVRLTRARVAGLPMDQQNREAEALHAKWDSHLQQASKRSDDLMKQLRRECPGGAALSEGREVCRR</sequence>
<reference evidence="4" key="1">
    <citation type="journal article" date="2019" name="Int. J. Syst. Evol. Microbiol.">
        <title>The Global Catalogue of Microorganisms (GCM) 10K type strain sequencing project: providing services to taxonomists for standard genome sequencing and annotation.</title>
        <authorList>
            <consortium name="The Broad Institute Genomics Platform"/>
            <consortium name="The Broad Institute Genome Sequencing Center for Infectious Disease"/>
            <person name="Wu L."/>
            <person name="Ma J."/>
        </authorList>
    </citation>
    <scope>NUCLEOTIDE SEQUENCE [LARGE SCALE GENOMIC DNA]</scope>
    <source>
        <strain evidence="4">JCM 19212</strain>
    </source>
</reference>
<dbReference type="RefSeq" id="WP_158987905.1">
    <property type="nucleotide sequence ID" value="NZ_BAABKY010000005.1"/>
</dbReference>
<dbReference type="Pfam" id="PF13511">
    <property type="entry name" value="DUF4124"/>
    <property type="match status" value="1"/>
</dbReference>
<evidence type="ECO:0000256" key="1">
    <source>
        <dbReference type="SAM" id="SignalP"/>
    </source>
</evidence>
<evidence type="ECO:0000259" key="2">
    <source>
        <dbReference type="Pfam" id="PF13511"/>
    </source>
</evidence>